<dbReference type="InterPro" id="IPR011545">
    <property type="entry name" value="DEAD/DEAH_box_helicase_dom"/>
</dbReference>
<keyword evidence="4" id="KW-0067">ATP-binding</keyword>
<keyword evidence="3" id="KW-0347">Helicase</keyword>
<feature type="domain" description="Helicase C-terminal" evidence="8">
    <location>
        <begin position="282"/>
        <end position="426"/>
    </location>
</feature>
<evidence type="ECO:0000256" key="2">
    <source>
        <dbReference type="ARBA" id="ARBA00022801"/>
    </source>
</evidence>
<dbReference type="Proteomes" id="UP000481153">
    <property type="component" value="Unassembled WGS sequence"/>
</dbReference>
<evidence type="ECO:0000313" key="11">
    <source>
        <dbReference type="Proteomes" id="UP000481153"/>
    </source>
</evidence>
<evidence type="ECO:0000259" key="7">
    <source>
        <dbReference type="PROSITE" id="PS51192"/>
    </source>
</evidence>
<dbReference type="PANTHER" id="PTHR47959">
    <property type="entry name" value="ATP-DEPENDENT RNA HELICASE RHLE-RELATED"/>
    <property type="match status" value="1"/>
</dbReference>
<feature type="region of interest" description="Disordered" evidence="6">
    <location>
        <begin position="417"/>
        <end position="438"/>
    </location>
</feature>
<dbReference type="PROSITE" id="PS51194">
    <property type="entry name" value="HELICASE_CTER"/>
    <property type="match status" value="1"/>
</dbReference>
<dbReference type="GO" id="GO:0003724">
    <property type="term" value="F:RNA helicase activity"/>
    <property type="evidence" value="ECO:0007669"/>
    <property type="project" value="InterPro"/>
</dbReference>
<dbReference type="InterPro" id="IPR027417">
    <property type="entry name" value="P-loop_NTPase"/>
</dbReference>
<dbReference type="InterPro" id="IPR014014">
    <property type="entry name" value="RNA_helicase_DEAD_Q_motif"/>
</dbReference>
<proteinExistence type="predicted"/>
<dbReference type="SUPFAM" id="SSF52540">
    <property type="entry name" value="P-loop containing nucleoside triphosphate hydrolases"/>
    <property type="match status" value="1"/>
</dbReference>
<evidence type="ECO:0008006" key="12">
    <source>
        <dbReference type="Google" id="ProtNLM"/>
    </source>
</evidence>
<name>A0A6G0XUL7_9STRA</name>
<dbReference type="GO" id="GO:0016787">
    <property type="term" value="F:hydrolase activity"/>
    <property type="evidence" value="ECO:0007669"/>
    <property type="project" value="UniProtKB-KW"/>
</dbReference>
<comment type="caution">
    <text evidence="10">The sequence shown here is derived from an EMBL/GenBank/DDBJ whole genome shotgun (WGS) entry which is preliminary data.</text>
</comment>
<keyword evidence="2" id="KW-0378">Hydrolase</keyword>
<dbReference type="InterPro" id="IPR050079">
    <property type="entry name" value="DEAD_box_RNA_helicase"/>
</dbReference>
<feature type="compositionally biased region" description="Basic and acidic residues" evidence="6">
    <location>
        <begin position="422"/>
        <end position="438"/>
    </location>
</feature>
<evidence type="ECO:0000256" key="5">
    <source>
        <dbReference type="PROSITE-ProRule" id="PRU00552"/>
    </source>
</evidence>
<dbReference type="VEuPathDB" id="FungiDB:AeMF1_016830"/>
<evidence type="ECO:0000256" key="4">
    <source>
        <dbReference type="ARBA" id="ARBA00022840"/>
    </source>
</evidence>
<reference evidence="10 11" key="1">
    <citation type="submission" date="2019-07" db="EMBL/GenBank/DDBJ databases">
        <title>Genomics analysis of Aphanomyces spp. identifies a new class of oomycete effector associated with host adaptation.</title>
        <authorList>
            <person name="Gaulin E."/>
        </authorList>
    </citation>
    <scope>NUCLEOTIDE SEQUENCE [LARGE SCALE GENOMIC DNA]</scope>
    <source>
        <strain evidence="10 11">ATCC 201684</strain>
    </source>
</reference>
<dbReference type="PROSITE" id="PS51195">
    <property type="entry name" value="Q_MOTIF"/>
    <property type="match status" value="1"/>
</dbReference>
<dbReference type="InterPro" id="IPR014001">
    <property type="entry name" value="Helicase_ATP-bd"/>
</dbReference>
<evidence type="ECO:0000313" key="10">
    <source>
        <dbReference type="EMBL" id="KAF0744363.1"/>
    </source>
</evidence>
<dbReference type="SMART" id="SM00490">
    <property type="entry name" value="HELICc"/>
    <property type="match status" value="1"/>
</dbReference>
<evidence type="ECO:0000256" key="1">
    <source>
        <dbReference type="ARBA" id="ARBA00022741"/>
    </source>
</evidence>
<feature type="short sequence motif" description="Q motif" evidence="5">
    <location>
        <begin position="16"/>
        <end position="44"/>
    </location>
</feature>
<dbReference type="PANTHER" id="PTHR47959:SF1">
    <property type="entry name" value="ATP-DEPENDENT RNA HELICASE DBPA"/>
    <property type="match status" value="1"/>
</dbReference>
<keyword evidence="11" id="KW-1185">Reference proteome</keyword>
<feature type="compositionally biased region" description="Basic and acidic residues" evidence="6">
    <location>
        <begin position="487"/>
        <end position="499"/>
    </location>
</feature>
<evidence type="ECO:0000256" key="3">
    <source>
        <dbReference type="ARBA" id="ARBA00022806"/>
    </source>
</evidence>
<organism evidence="10 11">
    <name type="scientific">Aphanomyces euteiches</name>
    <dbReference type="NCBI Taxonomy" id="100861"/>
    <lineage>
        <taxon>Eukaryota</taxon>
        <taxon>Sar</taxon>
        <taxon>Stramenopiles</taxon>
        <taxon>Oomycota</taxon>
        <taxon>Saprolegniomycetes</taxon>
        <taxon>Saprolegniales</taxon>
        <taxon>Verrucalvaceae</taxon>
        <taxon>Aphanomyces</taxon>
    </lineage>
</organism>
<dbReference type="PROSITE" id="PS51192">
    <property type="entry name" value="HELICASE_ATP_BIND_1"/>
    <property type="match status" value="1"/>
</dbReference>
<dbReference type="SMART" id="SM00487">
    <property type="entry name" value="DEXDc"/>
    <property type="match status" value="1"/>
</dbReference>
<accession>A0A6G0XUL7</accession>
<gene>
    <name evidence="10" type="ORF">Ae201684_000849</name>
</gene>
<sequence length="544" mass="60796">MTHSHLILDVKVEMLTKFADLPLSASVQASLNECGFVTPSPIQAKALPVALFGNDVIAQAKSGMGKTLVFACVTIELLLRSKLSWGLILAPTREIALQIQHVVHNLISRIQGLKTSMVIACIGGMSISDDERNIQDKSTRVIVGTPGRVKALVERKVIPMSSMHLFVLDEVDKLMESDFKPDIDFIVEKLPTTKQIVACSATFTPDQLARLGQFMHSPQFVQVTGPQTVKTEFIEESKDASAWKARDDAERPELWLRGVRQFYCTTTDDGTAENIMRAKVHRLASLLTGLPFHQCIVFCNDKYRAEALTAALVALNYPAVCITGAQAQTQRTESMESFRDFHARILVSTDLVARGIDVERVNVVINLDLPRDPATYLHRVGRSGRFGGEGVAVTLLNESEVAAIQTLAKYLQMPMNEWTGKPTDREDKKESEEDEYAKSDLPDSIFVKRKIEDAPKEKPTLVGRVASSKIQKPLYRPFPGIKHTDRHYKNDGTRLHDRNPFSPVSRKAIAKSNTNPRTKLCPVADFMFEKEESIFESWIKQIHI</sequence>
<feature type="domain" description="DEAD-box RNA helicase Q" evidence="9">
    <location>
        <begin position="16"/>
        <end position="44"/>
    </location>
</feature>
<feature type="domain" description="Helicase ATP-binding" evidence="7">
    <location>
        <begin position="47"/>
        <end position="221"/>
    </location>
</feature>
<dbReference type="GO" id="GO:0005524">
    <property type="term" value="F:ATP binding"/>
    <property type="evidence" value="ECO:0007669"/>
    <property type="project" value="UniProtKB-KW"/>
</dbReference>
<dbReference type="Pfam" id="PF00271">
    <property type="entry name" value="Helicase_C"/>
    <property type="match status" value="1"/>
</dbReference>
<evidence type="ECO:0000259" key="8">
    <source>
        <dbReference type="PROSITE" id="PS51194"/>
    </source>
</evidence>
<dbReference type="GO" id="GO:0005829">
    <property type="term" value="C:cytosol"/>
    <property type="evidence" value="ECO:0007669"/>
    <property type="project" value="TreeGrafter"/>
</dbReference>
<dbReference type="Pfam" id="PF00270">
    <property type="entry name" value="DEAD"/>
    <property type="match status" value="1"/>
</dbReference>
<dbReference type="GO" id="GO:0003676">
    <property type="term" value="F:nucleic acid binding"/>
    <property type="evidence" value="ECO:0007669"/>
    <property type="project" value="InterPro"/>
</dbReference>
<feature type="region of interest" description="Disordered" evidence="6">
    <location>
        <begin position="481"/>
        <end position="501"/>
    </location>
</feature>
<evidence type="ECO:0000256" key="6">
    <source>
        <dbReference type="SAM" id="MobiDB-lite"/>
    </source>
</evidence>
<keyword evidence="1" id="KW-0547">Nucleotide-binding</keyword>
<dbReference type="EMBL" id="VJMJ01000009">
    <property type="protein sequence ID" value="KAF0744363.1"/>
    <property type="molecule type" value="Genomic_DNA"/>
</dbReference>
<dbReference type="Gene3D" id="3.40.50.300">
    <property type="entry name" value="P-loop containing nucleotide triphosphate hydrolases"/>
    <property type="match status" value="2"/>
</dbReference>
<dbReference type="CDD" id="cd18787">
    <property type="entry name" value="SF2_C_DEAD"/>
    <property type="match status" value="1"/>
</dbReference>
<dbReference type="AlphaFoldDB" id="A0A6G0XUL7"/>
<evidence type="ECO:0000259" key="9">
    <source>
        <dbReference type="PROSITE" id="PS51195"/>
    </source>
</evidence>
<dbReference type="InterPro" id="IPR001650">
    <property type="entry name" value="Helicase_C-like"/>
</dbReference>
<protein>
    <recommendedName>
        <fullName evidence="12">RNA helicase</fullName>
    </recommendedName>
</protein>